<gene>
    <name evidence="1" type="ORF">NP589_02440</name>
</gene>
<organism evidence="1 2">
    <name type="scientific">Methylomonas rosea</name>
    <dbReference type="NCBI Taxonomy" id="2952227"/>
    <lineage>
        <taxon>Bacteria</taxon>
        <taxon>Pseudomonadati</taxon>
        <taxon>Pseudomonadota</taxon>
        <taxon>Gammaproteobacteria</taxon>
        <taxon>Methylococcales</taxon>
        <taxon>Methylococcaceae</taxon>
        <taxon>Methylomonas</taxon>
    </lineage>
</organism>
<protein>
    <recommendedName>
        <fullName evidence="3">C2H2-type domain-containing protein</fullName>
    </recommendedName>
</protein>
<evidence type="ECO:0000313" key="1">
    <source>
        <dbReference type="EMBL" id="MCQ8116267.1"/>
    </source>
</evidence>
<comment type="caution">
    <text evidence="1">The sequence shown here is derived from an EMBL/GenBank/DDBJ whole genome shotgun (WGS) entry which is preliminary data.</text>
</comment>
<proteinExistence type="predicted"/>
<dbReference type="EMBL" id="JANIBL010000004">
    <property type="protein sequence ID" value="MCQ8116267.1"/>
    <property type="molecule type" value="Genomic_DNA"/>
</dbReference>
<accession>A0ABT1TP57</accession>
<evidence type="ECO:0008006" key="3">
    <source>
        <dbReference type="Google" id="ProtNLM"/>
    </source>
</evidence>
<name>A0ABT1TP57_9GAMM</name>
<sequence length="224" mass="25384">MSICSRCGKPIDFRYKDGKCIPIHSDGSCVDSTNSKVNDYSGSNIDHENTCFSTNCPECGDEVFFIRHNGGSVWLEPPLCPPWYKHGCFDNSSKLYSKHNLFVDYNISEKTLHNSKSTEIILGIIKATYVDNLKKYTDLVLETGKAGTKGFRVKNNAGFLFGKLCIYDRKYGEIWPIDEPAYLFKIYDHEKKQGAELQKCPQCNASLNPKNLSKHLRVQHGVIK</sequence>
<reference evidence="1 2" key="1">
    <citation type="submission" date="2022-07" db="EMBL/GenBank/DDBJ databases">
        <title>Methylomonas rivi sp. nov., Methylomonas rosea sp. nov., Methylomonas aureus sp. nov. and Methylomonas subterranea sp. nov., four novel methanotrophs isolated from a freshwater creek and the deep terrestrial subsurface.</title>
        <authorList>
            <person name="Abin C."/>
            <person name="Sankaranarayanan K."/>
            <person name="Garner C."/>
            <person name="Sindelar R."/>
            <person name="Kotary K."/>
            <person name="Garner R."/>
            <person name="Barclay S."/>
            <person name="Lawson P."/>
            <person name="Krumholz L."/>
        </authorList>
    </citation>
    <scope>NUCLEOTIDE SEQUENCE [LARGE SCALE GENOMIC DNA]</scope>
    <source>
        <strain evidence="1 2">WSC-7</strain>
    </source>
</reference>
<evidence type="ECO:0000313" key="2">
    <source>
        <dbReference type="Proteomes" id="UP001524570"/>
    </source>
</evidence>
<dbReference type="RefSeq" id="WP_256605521.1">
    <property type="nucleotide sequence ID" value="NZ_JANIBL010000004.1"/>
</dbReference>
<dbReference type="Proteomes" id="UP001524570">
    <property type="component" value="Unassembled WGS sequence"/>
</dbReference>
<keyword evidence="2" id="KW-1185">Reference proteome</keyword>